<feature type="region of interest" description="Disordered" evidence="1">
    <location>
        <begin position="34"/>
        <end position="70"/>
    </location>
</feature>
<name>A0AAE0F9P1_9CHLO</name>
<feature type="non-terminal residue" evidence="3">
    <location>
        <position position="1"/>
    </location>
</feature>
<protein>
    <submittedName>
        <fullName evidence="3">Uncharacterized protein</fullName>
    </submittedName>
</protein>
<accession>A0AAE0F9P1</accession>
<comment type="caution">
    <text evidence="3">The sequence shown here is derived from an EMBL/GenBank/DDBJ whole genome shotgun (WGS) entry which is preliminary data.</text>
</comment>
<organism evidence="3 4">
    <name type="scientific">Cymbomonas tetramitiformis</name>
    <dbReference type="NCBI Taxonomy" id="36881"/>
    <lineage>
        <taxon>Eukaryota</taxon>
        <taxon>Viridiplantae</taxon>
        <taxon>Chlorophyta</taxon>
        <taxon>Pyramimonadophyceae</taxon>
        <taxon>Pyramimonadales</taxon>
        <taxon>Pyramimonadaceae</taxon>
        <taxon>Cymbomonas</taxon>
    </lineage>
</organism>
<sequence>VWMRRSSCGEVLGLLRRIEVARALLQRAGTSAEMLPPDPAITDDKPSTSWPPVAADSATTKQSRLEHAPQAATAFHTQMPETTDEGAHQRGSGNLGGAIEDFGDLARHMFPSTSTTSKAATALPSAESTQSANPWSSHSRTANATAVSSMIGEPTINVAAVRHLRFDGANVREHAPPQGSSGGFTPQPEMVPMVLHPVTHLPVMFSNVQLALPAHIVRWDGPDLIVRICTFAMKPFVQPMDRHYISVELHHDPAQLQNVVRLQPPTGDPQVRARRARQRGSVPRA</sequence>
<proteinExistence type="predicted"/>
<evidence type="ECO:0000313" key="2">
    <source>
        <dbReference type="EMBL" id="KAK3237356.1"/>
    </source>
</evidence>
<keyword evidence="4" id="KW-1185">Reference proteome</keyword>
<evidence type="ECO:0000313" key="3">
    <source>
        <dbReference type="EMBL" id="KAK3255668.1"/>
    </source>
</evidence>
<gene>
    <name evidence="3" type="ORF">CYMTET_35162</name>
    <name evidence="2" type="ORF">CYMTET_52561</name>
</gene>
<dbReference type="EMBL" id="LGRX02022397">
    <property type="protein sequence ID" value="KAK3255668.1"/>
    <property type="molecule type" value="Genomic_DNA"/>
</dbReference>
<feature type="compositionally biased region" description="Low complexity" evidence="1">
    <location>
        <begin position="113"/>
        <end position="126"/>
    </location>
</feature>
<reference evidence="3 4" key="1">
    <citation type="journal article" date="2015" name="Genome Biol. Evol.">
        <title>Comparative Genomics of a Bacterivorous Green Alga Reveals Evolutionary Causalities and Consequences of Phago-Mixotrophic Mode of Nutrition.</title>
        <authorList>
            <person name="Burns J.A."/>
            <person name="Paasch A."/>
            <person name="Narechania A."/>
            <person name="Kim E."/>
        </authorList>
    </citation>
    <scope>NUCLEOTIDE SEQUENCE [LARGE SCALE GENOMIC DNA]</scope>
    <source>
        <strain evidence="3">PLY_AMNH</strain>
    </source>
</reference>
<dbReference type="EMBL" id="LGRX02034630">
    <property type="protein sequence ID" value="KAK3237356.1"/>
    <property type="molecule type" value="Genomic_DNA"/>
</dbReference>
<dbReference type="Proteomes" id="UP001190700">
    <property type="component" value="Unassembled WGS sequence"/>
</dbReference>
<feature type="region of interest" description="Disordered" evidence="1">
    <location>
        <begin position="262"/>
        <end position="285"/>
    </location>
</feature>
<dbReference type="AlphaFoldDB" id="A0AAE0F9P1"/>
<reference evidence="3" key="2">
    <citation type="submission" date="2023-06" db="EMBL/GenBank/DDBJ databases">
        <title>Long-read-based genome assembly of the green algal bacterivore Cymbomonas tetramitiformis.</title>
        <authorList>
            <person name="Gyaltshen Y."/>
            <person name="Rozenberg A."/>
            <person name="Paasch A."/>
            <person name="Burns J.A."/>
            <person name="Warring S."/>
            <person name="Larson R."/>
            <person name="Maurer-Alcala X."/>
            <person name="Dacks J."/>
            <person name="Kim E."/>
        </authorList>
    </citation>
    <scope>NUCLEOTIDE SEQUENCE</scope>
    <source>
        <strain evidence="3">PLY_AMNH</strain>
    </source>
</reference>
<feature type="compositionally biased region" description="Polar residues" evidence="1">
    <location>
        <begin position="127"/>
        <end position="141"/>
    </location>
</feature>
<evidence type="ECO:0000256" key="1">
    <source>
        <dbReference type="SAM" id="MobiDB-lite"/>
    </source>
</evidence>
<evidence type="ECO:0000313" key="4">
    <source>
        <dbReference type="Proteomes" id="UP001190700"/>
    </source>
</evidence>
<feature type="region of interest" description="Disordered" evidence="1">
    <location>
        <begin position="113"/>
        <end position="141"/>
    </location>
</feature>